<feature type="transmembrane region" description="Helical" evidence="1">
    <location>
        <begin position="21"/>
        <end position="41"/>
    </location>
</feature>
<evidence type="ECO:0000256" key="1">
    <source>
        <dbReference type="SAM" id="Phobius"/>
    </source>
</evidence>
<dbReference type="STRING" id="246191.SAMN05660337_1043"/>
<keyword evidence="1" id="KW-1133">Transmembrane helix</keyword>
<protein>
    <submittedName>
        <fullName evidence="2">Uncharacterized protein</fullName>
    </submittedName>
</protein>
<keyword evidence="1" id="KW-0472">Membrane</keyword>
<reference evidence="3" key="1">
    <citation type="submission" date="2016-10" db="EMBL/GenBank/DDBJ databases">
        <authorList>
            <person name="Varghese N."/>
            <person name="Submissions S."/>
        </authorList>
    </citation>
    <scope>NUCLEOTIDE SEQUENCE [LARGE SCALE GENOMIC DNA]</scope>
    <source>
        <strain evidence="3">DSM 16995</strain>
    </source>
</reference>
<dbReference type="EMBL" id="FNGA01000002">
    <property type="protein sequence ID" value="SDK73712.1"/>
    <property type="molecule type" value="Genomic_DNA"/>
</dbReference>
<evidence type="ECO:0000313" key="2">
    <source>
        <dbReference type="EMBL" id="SDK73712.1"/>
    </source>
</evidence>
<feature type="transmembrane region" description="Helical" evidence="1">
    <location>
        <begin position="207"/>
        <end position="230"/>
    </location>
</feature>
<organism evidence="2 3">
    <name type="scientific">Maridesulfovibrio ferrireducens</name>
    <dbReference type="NCBI Taxonomy" id="246191"/>
    <lineage>
        <taxon>Bacteria</taxon>
        <taxon>Pseudomonadati</taxon>
        <taxon>Thermodesulfobacteriota</taxon>
        <taxon>Desulfovibrionia</taxon>
        <taxon>Desulfovibrionales</taxon>
        <taxon>Desulfovibrionaceae</taxon>
        <taxon>Maridesulfovibrio</taxon>
    </lineage>
</organism>
<feature type="transmembrane region" description="Helical" evidence="1">
    <location>
        <begin position="177"/>
        <end position="195"/>
    </location>
</feature>
<feature type="transmembrane region" description="Helical" evidence="1">
    <location>
        <begin position="146"/>
        <end position="165"/>
    </location>
</feature>
<proteinExistence type="predicted"/>
<keyword evidence="3" id="KW-1185">Reference proteome</keyword>
<accession>A0A1G9EC26</accession>
<name>A0A1G9EC26_9BACT</name>
<feature type="transmembrane region" description="Helical" evidence="1">
    <location>
        <begin position="83"/>
        <end position="105"/>
    </location>
</feature>
<dbReference type="Proteomes" id="UP000199053">
    <property type="component" value="Unassembled WGS sequence"/>
</dbReference>
<keyword evidence="1" id="KW-0812">Transmembrane</keyword>
<dbReference type="AlphaFoldDB" id="A0A1G9EC26"/>
<sequence>MEMDTVERVSISIVEYLVSKISLYFFAVVKQNIYCFMILFIYSVFRFKNLEEWYSHLMFSIVVFSLVLSLIRDVKRSYDLLCFLKKIILFFVIMLVLAKTTLWLASLVDNLFDMVRILLGDMLISSNTSFDYDTFFYVLSSLTAKSFLFALCASIIYMATILPLSKVKFYPMSFKSFLINFGVLFAINSLFLFLWNISYSKQMYDLLLYSGAINEVVNIFLVLAIGRITYEEYCKKHYERDDVVNTKT</sequence>
<gene>
    <name evidence="2" type="ORF">SAMN05660337_1043</name>
</gene>
<evidence type="ECO:0000313" key="3">
    <source>
        <dbReference type="Proteomes" id="UP000199053"/>
    </source>
</evidence>
<feature type="transmembrane region" description="Helical" evidence="1">
    <location>
        <begin position="53"/>
        <end position="71"/>
    </location>
</feature>